<gene>
    <name evidence="2" type="ORF">S01H1_02440</name>
</gene>
<dbReference type="PROSITE" id="PS51257">
    <property type="entry name" value="PROKAR_LIPOPROTEIN"/>
    <property type="match status" value="1"/>
</dbReference>
<dbReference type="CDD" id="cd10967">
    <property type="entry name" value="CE4_GLA_like_6s"/>
    <property type="match status" value="1"/>
</dbReference>
<evidence type="ECO:0000259" key="1">
    <source>
        <dbReference type="PROSITE" id="PS51677"/>
    </source>
</evidence>
<dbReference type="AlphaFoldDB" id="X0TEJ2"/>
<sequence length="284" mass="32190">MRTVPIFLTFMYCYIIIASTGCSLSNLQDKELASFEQQEDFRWPEGKRAAISLTFDDARFSQVERGLPILDEYGAKATFYVSIEPLEKRLDEWKRAIANGHEIGNHTLTHPCSGNFSFARERALENYTLDKMRNELEEANNIIERLLDVRPVTFAYPCGQKYVGRGRNLKSYVPVVAEEFFAGRGWMDEWSNDPGFCDMAQLMAMELDGKDFEQVKQLFDRTLANGGWLVFCGHDIGEGGRQTTLSSTLKAICEYAQDPANGLWLDTVEAVARYILKQRTGTGG</sequence>
<dbReference type="GO" id="GO:0005975">
    <property type="term" value="P:carbohydrate metabolic process"/>
    <property type="evidence" value="ECO:0007669"/>
    <property type="project" value="InterPro"/>
</dbReference>
<dbReference type="PANTHER" id="PTHR10587">
    <property type="entry name" value="GLYCOSYL TRANSFERASE-RELATED"/>
    <property type="match status" value="1"/>
</dbReference>
<dbReference type="InterPro" id="IPR011330">
    <property type="entry name" value="Glyco_hydro/deAcase_b/a-brl"/>
</dbReference>
<proteinExistence type="predicted"/>
<dbReference type="InterPro" id="IPR002509">
    <property type="entry name" value="NODB_dom"/>
</dbReference>
<organism evidence="2">
    <name type="scientific">marine sediment metagenome</name>
    <dbReference type="NCBI Taxonomy" id="412755"/>
    <lineage>
        <taxon>unclassified sequences</taxon>
        <taxon>metagenomes</taxon>
        <taxon>ecological metagenomes</taxon>
    </lineage>
</organism>
<dbReference type="Gene3D" id="3.20.20.370">
    <property type="entry name" value="Glycoside hydrolase/deacetylase"/>
    <property type="match status" value="1"/>
</dbReference>
<dbReference type="PROSITE" id="PS51677">
    <property type="entry name" value="NODB"/>
    <property type="match status" value="1"/>
</dbReference>
<comment type="caution">
    <text evidence="2">The sequence shown here is derived from an EMBL/GenBank/DDBJ whole genome shotgun (WGS) entry which is preliminary data.</text>
</comment>
<dbReference type="GO" id="GO:0016810">
    <property type="term" value="F:hydrolase activity, acting on carbon-nitrogen (but not peptide) bonds"/>
    <property type="evidence" value="ECO:0007669"/>
    <property type="project" value="InterPro"/>
</dbReference>
<evidence type="ECO:0000313" key="2">
    <source>
        <dbReference type="EMBL" id="GAF85746.1"/>
    </source>
</evidence>
<feature type="domain" description="NodB homology" evidence="1">
    <location>
        <begin position="49"/>
        <end position="284"/>
    </location>
</feature>
<dbReference type="EMBL" id="BARS01001172">
    <property type="protein sequence ID" value="GAF85746.1"/>
    <property type="molecule type" value="Genomic_DNA"/>
</dbReference>
<dbReference type="SUPFAM" id="SSF88713">
    <property type="entry name" value="Glycoside hydrolase/deacetylase"/>
    <property type="match status" value="1"/>
</dbReference>
<protein>
    <recommendedName>
        <fullName evidence="1">NodB homology domain-containing protein</fullName>
    </recommendedName>
</protein>
<dbReference type="InterPro" id="IPR050248">
    <property type="entry name" value="Polysacc_deacetylase_ArnD"/>
</dbReference>
<dbReference type="Pfam" id="PF01522">
    <property type="entry name" value="Polysacc_deac_1"/>
    <property type="match status" value="1"/>
</dbReference>
<accession>X0TEJ2</accession>
<reference evidence="2" key="1">
    <citation type="journal article" date="2014" name="Front. Microbiol.">
        <title>High frequency of phylogenetically diverse reductive dehalogenase-homologous genes in deep subseafloor sedimentary metagenomes.</title>
        <authorList>
            <person name="Kawai M."/>
            <person name="Futagami T."/>
            <person name="Toyoda A."/>
            <person name="Takaki Y."/>
            <person name="Nishi S."/>
            <person name="Hori S."/>
            <person name="Arai W."/>
            <person name="Tsubouchi T."/>
            <person name="Morono Y."/>
            <person name="Uchiyama I."/>
            <person name="Ito T."/>
            <person name="Fujiyama A."/>
            <person name="Inagaki F."/>
            <person name="Takami H."/>
        </authorList>
    </citation>
    <scope>NUCLEOTIDE SEQUENCE</scope>
    <source>
        <strain evidence="2">Expedition CK06-06</strain>
    </source>
</reference>
<name>X0TEJ2_9ZZZZ</name>